<name>A0A2I1GYK5_9GLOM</name>
<evidence type="ECO:0000313" key="3">
    <source>
        <dbReference type="Proteomes" id="UP000234323"/>
    </source>
</evidence>
<dbReference type="EMBL" id="LLXI01001067">
    <property type="protein sequence ID" value="PKY51716.1"/>
    <property type="molecule type" value="Genomic_DNA"/>
</dbReference>
<reference evidence="2 3" key="1">
    <citation type="submission" date="2015-10" db="EMBL/GenBank/DDBJ databases">
        <title>Genome analyses suggest a sexual origin of heterokaryosis in a supposedly ancient asexual fungus.</title>
        <authorList>
            <person name="Ropars J."/>
            <person name="Sedzielewska K."/>
            <person name="Noel J."/>
            <person name="Charron P."/>
            <person name="Farinelli L."/>
            <person name="Marton T."/>
            <person name="Kruger M."/>
            <person name="Pelin A."/>
            <person name="Brachmann A."/>
            <person name="Corradi N."/>
        </authorList>
    </citation>
    <scope>NUCLEOTIDE SEQUENCE [LARGE SCALE GENOMIC DNA]</scope>
    <source>
        <strain evidence="2 3">A4</strain>
    </source>
</reference>
<protein>
    <submittedName>
        <fullName evidence="2">Uncharacterized protein</fullName>
    </submittedName>
</protein>
<accession>A0A2I1GYK5</accession>
<keyword evidence="3" id="KW-1185">Reference proteome</keyword>
<sequence length="114" mass="13074">MPAKLNTICYVHNIAEHLTQDFTVKEITGITRTKDDDPTKVNTTSIKPLPILDFNDIGLTYQNMRSTTAILENMYYRNNNTSQQSPNLPWMNQQGSNNNRSYRPPRGATSRRRG</sequence>
<feature type="region of interest" description="Disordered" evidence="1">
    <location>
        <begin position="78"/>
        <end position="114"/>
    </location>
</feature>
<organism evidence="2 3">
    <name type="scientific">Rhizophagus irregularis</name>
    <dbReference type="NCBI Taxonomy" id="588596"/>
    <lineage>
        <taxon>Eukaryota</taxon>
        <taxon>Fungi</taxon>
        <taxon>Fungi incertae sedis</taxon>
        <taxon>Mucoromycota</taxon>
        <taxon>Glomeromycotina</taxon>
        <taxon>Glomeromycetes</taxon>
        <taxon>Glomerales</taxon>
        <taxon>Glomeraceae</taxon>
        <taxon>Rhizophagus</taxon>
    </lineage>
</organism>
<dbReference type="VEuPathDB" id="FungiDB:FUN_005052"/>
<comment type="caution">
    <text evidence="2">The sequence shown here is derived from an EMBL/GenBank/DDBJ whole genome shotgun (WGS) entry which is preliminary data.</text>
</comment>
<evidence type="ECO:0000256" key="1">
    <source>
        <dbReference type="SAM" id="MobiDB-lite"/>
    </source>
</evidence>
<feature type="compositionally biased region" description="Polar residues" evidence="1">
    <location>
        <begin position="78"/>
        <end position="101"/>
    </location>
</feature>
<gene>
    <name evidence="2" type="ORF">RhiirA4_546710</name>
</gene>
<evidence type="ECO:0000313" key="2">
    <source>
        <dbReference type="EMBL" id="PKY51716.1"/>
    </source>
</evidence>
<dbReference type="AlphaFoldDB" id="A0A2I1GYK5"/>
<dbReference type="Proteomes" id="UP000234323">
    <property type="component" value="Unassembled WGS sequence"/>
</dbReference>
<proteinExistence type="predicted"/>